<dbReference type="PIRSF" id="PIRSF028763">
    <property type="entry name" value="RNA_pol_Rpc34"/>
    <property type="match status" value="1"/>
</dbReference>
<comment type="caution">
    <text evidence="8">The sequence shown here is derived from an EMBL/GenBank/DDBJ whole genome shotgun (WGS) entry which is preliminary data.</text>
</comment>
<dbReference type="Proteomes" id="UP000837801">
    <property type="component" value="Unassembled WGS sequence"/>
</dbReference>
<dbReference type="InterPro" id="IPR007832">
    <property type="entry name" value="RNA_pol_Rpc34"/>
</dbReference>
<keyword evidence="9" id="KW-1185">Reference proteome</keyword>
<dbReference type="GO" id="GO:0005654">
    <property type="term" value="C:nucleoplasm"/>
    <property type="evidence" value="ECO:0007669"/>
    <property type="project" value="UniProtKB-ARBA"/>
</dbReference>
<evidence type="ECO:0000256" key="7">
    <source>
        <dbReference type="SAM" id="SignalP"/>
    </source>
</evidence>
<dbReference type="PANTHER" id="PTHR12780">
    <property type="entry name" value="RNA POLYMERASE III DNA DIRECTED , 39KD SUBUNIT-RELATED"/>
    <property type="match status" value="1"/>
</dbReference>
<evidence type="ECO:0000256" key="5">
    <source>
        <dbReference type="ARBA" id="ARBA00023242"/>
    </source>
</evidence>
<dbReference type="GO" id="GO:0006383">
    <property type="term" value="P:transcription by RNA polymerase III"/>
    <property type="evidence" value="ECO:0007669"/>
    <property type="project" value="UniProtKB-UniRule"/>
</dbReference>
<keyword evidence="4 6" id="KW-0804">Transcription</keyword>
<feature type="chain" id="PRO_5040486073" description="DNA-directed RNA polymerase III subunit RPC6" evidence="7">
    <location>
        <begin position="16"/>
        <end position="350"/>
    </location>
</feature>
<dbReference type="InterPro" id="IPR016049">
    <property type="entry name" value="RNA_pol_Rpc34-like"/>
</dbReference>
<sequence length="350" mass="39586">MLPTSFFLLISPVQSLTYSSSLAPSSLVCKMNVSENAQKLHSKMLEYAPSHLFDQEQLQEMVNITSPVEFMTLAQELVNSNLVKLMKQGDILKFQAKAVAEANKISAMSNDEVMVYSYIEASGREGIWTKTIRAKTNLHQHVVLKCLKSLESQRFIKSIKSVKNPTRKIYMLYNLQPSIEVTGGPWFTDNELDTEFIDSLLTVIWRYIASKTFPYAFQPPSSNVNVVQSSYPANHTGYVNLDAAMEFITSNKITNIELGIGDIRSLCEVLVYDDKLELINGTMDTYKATWQSVLEAGYGRSYLEEGSKYADMKSVFENPSFSIFENNSVVVQEEDEGAEDMVYLDSWIHQ</sequence>
<evidence type="ECO:0000256" key="4">
    <source>
        <dbReference type="ARBA" id="ARBA00023163"/>
    </source>
</evidence>
<dbReference type="Gene3D" id="1.10.10.10">
    <property type="entry name" value="Winged helix-like DNA-binding domain superfamily/Winged helix DNA-binding domain"/>
    <property type="match status" value="1"/>
</dbReference>
<evidence type="ECO:0000313" key="9">
    <source>
        <dbReference type="Proteomes" id="UP000837801"/>
    </source>
</evidence>
<evidence type="ECO:0000313" key="8">
    <source>
        <dbReference type="EMBL" id="CAH2354530.1"/>
    </source>
</evidence>
<comment type="function">
    <text evidence="6">DNA-dependent RNA polymerase catalyzes the transcription of DNA into RNA using the four ribonucleoside triphosphates as substrates. Specific peripheric component of RNA polymerase III which synthesizes small RNAs, such as 5S rRNA and tRNAs.</text>
</comment>
<dbReference type="EMBL" id="CAKXYY010000017">
    <property type="protein sequence ID" value="CAH2354530.1"/>
    <property type="molecule type" value="Genomic_DNA"/>
</dbReference>
<proteinExistence type="inferred from homology"/>
<dbReference type="FunFam" id="1.10.10.10:FF:000116">
    <property type="entry name" value="DNA-directed RNA polymerase III subunit RPC6"/>
    <property type="match status" value="1"/>
</dbReference>
<evidence type="ECO:0000256" key="1">
    <source>
        <dbReference type="ARBA" id="ARBA00004123"/>
    </source>
</evidence>
<dbReference type="Pfam" id="PF05158">
    <property type="entry name" value="RNA_pol_Rpc34"/>
    <property type="match status" value="1"/>
</dbReference>
<name>A0A9P0QU18_9ASCO</name>
<reference evidence="8" key="1">
    <citation type="submission" date="2022-03" db="EMBL/GenBank/DDBJ databases">
        <authorList>
            <person name="Legras J.-L."/>
            <person name="Devillers H."/>
            <person name="Grondin C."/>
        </authorList>
    </citation>
    <scope>NUCLEOTIDE SEQUENCE</scope>
    <source>
        <strain evidence="8">CLIB 1423</strain>
    </source>
</reference>
<dbReference type="GO" id="GO:0005737">
    <property type="term" value="C:cytoplasm"/>
    <property type="evidence" value="ECO:0007669"/>
    <property type="project" value="UniProtKB-ARBA"/>
</dbReference>
<accession>A0A9P0QU18</accession>
<keyword evidence="7" id="KW-0732">Signal</keyword>
<keyword evidence="3 6" id="KW-0240">DNA-directed RNA polymerase</keyword>
<comment type="similarity">
    <text evidence="2 6">Belongs to the eukaryotic RPC34/RPC39 RNA polymerase subunit family.</text>
</comment>
<gene>
    <name evidence="8" type="ORF">CLIB1423_17S01222</name>
</gene>
<organism evidence="8 9">
    <name type="scientific">[Candida] railenensis</name>
    <dbReference type="NCBI Taxonomy" id="45579"/>
    <lineage>
        <taxon>Eukaryota</taxon>
        <taxon>Fungi</taxon>
        <taxon>Dikarya</taxon>
        <taxon>Ascomycota</taxon>
        <taxon>Saccharomycotina</taxon>
        <taxon>Pichiomycetes</taxon>
        <taxon>Debaryomycetaceae</taxon>
        <taxon>Kurtzmaniella</taxon>
    </lineage>
</organism>
<dbReference type="GO" id="GO:0005666">
    <property type="term" value="C:RNA polymerase III complex"/>
    <property type="evidence" value="ECO:0007669"/>
    <property type="project" value="UniProtKB-UniRule"/>
</dbReference>
<feature type="signal peptide" evidence="7">
    <location>
        <begin position="1"/>
        <end position="15"/>
    </location>
</feature>
<dbReference type="InterPro" id="IPR036390">
    <property type="entry name" value="WH_DNA-bd_sf"/>
</dbReference>
<evidence type="ECO:0000256" key="6">
    <source>
        <dbReference type="PIRNR" id="PIRNR028763"/>
    </source>
</evidence>
<dbReference type="AlphaFoldDB" id="A0A9P0QU18"/>
<evidence type="ECO:0000256" key="2">
    <source>
        <dbReference type="ARBA" id="ARBA00011038"/>
    </source>
</evidence>
<dbReference type="InterPro" id="IPR036388">
    <property type="entry name" value="WH-like_DNA-bd_sf"/>
</dbReference>
<dbReference type="SUPFAM" id="SSF46785">
    <property type="entry name" value="Winged helix' DNA-binding domain"/>
    <property type="match status" value="1"/>
</dbReference>
<dbReference type="OrthoDB" id="613763at2759"/>
<protein>
    <recommendedName>
        <fullName evidence="6">DNA-directed RNA polymerase III subunit RPC6</fullName>
        <shortName evidence="6">RNA polymerase III subunit C6</shortName>
    </recommendedName>
</protein>
<keyword evidence="5 6" id="KW-0539">Nucleus</keyword>
<evidence type="ECO:0000256" key="3">
    <source>
        <dbReference type="ARBA" id="ARBA00022478"/>
    </source>
</evidence>
<comment type="subcellular location">
    <subcellularLocation>
        <location evidence="1 6">Nucleus</location>
    </subcellularLocation>
</comment>